<dbReference type="PANTHER" id="PTHR11203">
    <property type="entry name" value="CLEAVAGE AND POLYADENYLATION SPECIFICITY FACTOR FAMILY MEMBER"/>
    <property type="match status" value="1"/>
</dbReference>
<proteinExistence type="predicted"/>
<evidence type="ECO:0000313" key="5">
    <source>
        <dbReference type="EMBL" id="MFC0388498.1"/>
    </source>
</evidence>
<dbReference type="InterPro" id="IPR036866">
    <property type="entry name" value="RibonucZ/Hydroxyglut_hydro"/>
</dbReference>
<dbReference type="InterPro" id="IPR050698">
    <property type="entry name" value="MBL"/>
</dbReference>
<dbReference type="SMART" id="SM00849">
    <property type="entry name" value="Lactamase_B"/>
    <property type="match status" value="1"/>
</dbReference>
<feature type="region of interest" description="Disordered" evidence="2">
    <location>
        <begin position="468"/>
        <end position="491"/>
    </location>
</feature>
<dbReference type="Pfam" id="PF00753">
    <property type="entry name" value="Lactamase_B"/>
    <property type="match status" value="1"/>
</dbReference>
<evidence type="ECO:0000256" key="1">
    <source>
        <dbReference type="ARBA" id="ARBA00022801"/>
    </source>
</evidence>
<protein>
    <submittedName>
        <fullName evidence="5">MBL fold metallo-hydrolase RNA specificity domain-containing protein</fullName>
    </submittedName>
</protein>
<comment type="caution">
    <text evidence="5">The sequence shown here is derived from an EMBL/GenBank/DDBJ whole genome shotgun (WGS) entry which is preliminary data.</text>
</comment>
<reference evidence="5 6" key="1">
    <citation type="submission" date="2024-09" db="EMBL/GenBank/DDBJ databases">
        <authorList>
            <person name="Sun Q."/>
            <person name="Mori K."/>
        </authorList>
    </citation>
    <scope>NUCLEOTIDE SEQUENCE [LARGE SCALE GENOMIC DNA]</scope>
    <source>
        <strain evidence="5 6">CCM 7468</strain>
    </source>
</reference>
<evidence type="ECO:0000259" key="4">
    <source>
        <dbReference type="SMART" id="SM01027"/>
    </source>
</evidence>
<name>A0ABV6J101_9PROT</name>
<dbReference type="InterPro" id="IPR011108">
    <property type="entry name" value="RMMBL"/>
</dbReference>
<dbReference type="Pfam" id="PF10996">
    <property type="entry name" value="Beta-Casp"/>
    <property type="match status" value="1"/>
</dbReference>
<organism evidence="5 6">
    <name type="scientific">Muricoccus vinaceus</name>
    <dbReference type="NCBI Taxonomy" id="424704"/>
    <lineage>
        <taxon>Bacteria</taxon>
        <taxon>Pseudomonadati</taxon>
        <taxon>Pseudomonadota</taxon>
        <taxon>Alphaproteobacteria</taxon>
        <taxon>Acetobacterales</taxon>
        <taxon>Roseomonadaceae</taxon>
        <taxon>Muricoccus</taxon>
    </lineage>
</organism>
<feature type="domain" description="Metallo-beta-lactamase" evidence="3">
    <location>
        <begin position="15"/>
        <end position="229"/>
    </location>
</feature>
<evidence type="ECO:0000256" key="2">
    <source>
        <dbReference type="SAM" id="MobiDB-lite"/>
    </source>
</evidence>
<dbReference type="InterPro" id="IPR001279">
    <property type="entry name" value="Metallo-B-lactamas"/>
</dbReference>
<accession>A0ABV6J101</accession>
<dbReference type="InterPro" id="IPR022712">
    <property type="entry name" value="Beta_Casp"/>
</dbReference>
<dbReference type="Pfam" id="PF07521">
    <property type="entry name" value="RMMBL"/>
    <property type="match status" value="1"/>
</dbReference>
<dbReference type="Proteomes" id="UP001589789">
    <property type="component" value="Unassembled WGS sequence"/>
</dbReference>
<sequence>MTVKVRFCGAARTVTGSCLHFETERARFLVDCGMFQGPKTLKSLNYEPFPFDVARLGAVLLTHAHIDHSGLLPKLWKEGFRRAIHATPATGDLLSCMLPDAGHIQESEVEGLNRRNRRRGRDPLEPIYTADDAERTLALLDTTEYGRWTTPAEGVRARWWNAGHMLGSASIELEIADGRETVRVLVSGDLGPDVGTMQPRPEGPSEGVDHVIVESTYGDEDRPPIALGARRGELARLACATAKGGGALLVPTFAVERAQEVVLDLVHLMDEGAIPPTTIHLDSPLATRASRVFARHAAALEDGAAVRAALASPRLRYVADVAESRRVTELDGFQVVLAGSGMCEAGRIREHLKARLGEAGTVVALVGYQATGTLGRLLQDGARRVRIQGDTYAVAAKVARIEGYSAHADGPELGRWIAARGPVRGGVFLVHGEPDAIEGLAMRVIGRGVVPEERLVRPVLDEAFALPAGGPPLRDEAASRSRRSRPGLVGQPDWHNARAALLLEMEAALDEAPDDAARLEILARLRHAMPSPDDRRGRPR</sequence>
<keyword evidence="6" id="KW-1185">Reference proteome</keyword>
<feature type="domain" description="Beta-Casp" evidence="4">
    <location>
        <begin position="258"/>
        <end position="378"/>
    </location>
</feature>
<dbReference type="SUPFAM" id="SSF56281">
    <property type="entry name" value="Metallo-hydrolase/oxidoreductase"/>
    <property type="match status" value="1"/>
</dbReference>
<keyword evidence="1" id="KW-0378">Hydrolase</keyword>
<evidence type="ECO:0000259" key="3">
    <source>
        <dbReference type="SMART" id="SM00849"/>
    </source>
</evidence>
<evidence type="ECO:0000313" key="6">
    <source>
        <dbReference type="Proteomes" id="UP001589789"/>
    </source>
</evidence>
<dbReference type="Gene3D" id="3.60.15.10">
    <property type="entry name" value="Ribonuclease Z/Hydroxyacylglutathione hydrolase-like"/>
    <property type="match status" value="1"/>
</dbReference>
<dbReference type="EMBL" id="JBHLVZ010000084">
    <property type="protein sequence ID" value="MFC0388498.1"/>
    <property type="molecule type" value="Genomic_DNA"/>
</dbReference>
<dbReference type="SMART" id="SM01027">
    <property type="entry name" value="Beta-Casp"/>
    <property type="match status" value="1"/>
</dbReference>
<gene>
    <name evidence="5" type="ORF">ACFFIC_23575</name>
</gene>
<dbReference type="Gene3D" id="3.40.50.10890">
    <property type="match status" value="1"/>
</dbReference>
<dbReference type="PANTHER" id="PTHR11203:SF37">
    <property type="entry name" value="INTEGRATOR COMPLEX SUBUNIT 11"/>
    <property type="match status" value="1"/>
</dbReference>
<dbReference type="RefSeq" id="WP_377054972.1">
    <property type="nucleotide sequence ID" value="NZ_JBHLVZ010000084.1"/>
</dbReference>
<dbReference type="CDD" id="cd16295">
    <property type="entry name" value="TTHA0252-CPSF-like_MBL-fold"/>
    <property type="match status" value="1"/>
</dbReference>